<dbReference type="InterPro" id="IPR027524">
    <property type="entry name" value="eIF3h"/>
</dbReference>
<dbReference type="eggNOG" id="KOG1560">
    <property type="taxonomic scope" value="Eukaryota"/>
</dbReference>
<dbReference type="Gene3D" id="3.40.140.10">
    <property type="entry name" value="Cytidine Deaminase, domain 2"/>
    <property type="match status" value="1"/>
</dbReference>
<dbReference type="GO" id="GO:0033290">
    <property type="term" value="C:eukaryotic 48S preinitiation complex"/>
    <property type="evidence" value="ECO:0007669"/>
    <property type="project" value="UniProtKB-UniRule"/>
</dbReference>
<keyword evidence="3 4" id="KW-0648">Protein biosynthesis</keyword>
<dbReference type="OrthoDB" id="10265695at2759"/>
<dbReference type="InterPro" id="IPR045810">
    <property type="entry name" value="eIF3h_C"/>
</dbReference>
<dbReference type="InterPro" id="IPR037518">
    <property type="entry name" value="MPN"/>
</dbReference>
<dbReference type="PROSITE" id="PS50249">
    <property type="entry name" value="MPN"/>
    <property type="match status" value="1"/>
</dbReference>
<dbReference type="CDD" id="cd08065">
    <property type="entry name" value="MPN_eIF3h"/>
    <property type="match status" value="1"/>
</dbReference>
<comment type="subcellular location">
    <subcellularLocation>
        <location evidence="4">Cytoplasm</location>
    </subcellularLocation>
</comment>
<gene>
    <name evidence="6" type="ORF">PNEG_02147</name>
</gene>
<feature type="domain" description="MPN" evidence="5">
    <location>
        <begin position="28"/>
        <end position="166"/>
    </location>
</feature>
<dbReference type="GO" id="GO:0003743">
    <property type="term" value="F:translation initiation factor activity"/>
    <property type="evidence" value="ECO:0007669"/>
    <property type="project" value="UniProtKB-UniRule"/>
</dbReference>
<dbReference type="GO" id="GO:0008237">
    <property type="term" value="F:metallopeptidase activity"/>
    <property type="evidence" value="ECO:0007669"/>
    <property type="project" value="InterPro"/>
</dbReference>
<dbReference type="GO" id="GO:0005852">
    <property type="term" value="C:eukaryotic translation initiation factor 3 complex"/>
    <property type="evidence" value="ECO:0007669"/>
    <property type="project" value="UniProtKB-UniRule"/>
</dbReference>
<evidence type="ECO:0000259" key="5">
    <source>
        <dbReference type="PROSITE" id="PS50249"/>
    </source>
</evidence>
<dbReference type="SMART" id="SM00232">
    <property type="entry name" value="JAB_MPN"/>
    <property type="match status" value="1"/>
</dbReference>
<comment type="similarity">
    <text evidence="4">Belongs to the eIF-3 subunit H family.</text>
</comment>
<dbReference type="Pfam" id="PF19445">
    <property type="entry name" value="eIF3h_C"/>
    <property type="match status" value="1"/>
</dbReference>
<reference evidence="7" key="1">
    <citation type="journal article" date="2016" name="Nat. Commun.">
        <title>Genome analysis of three Pneumocystis species reveals adaptation mechanisms to life exclusively in mammalian hosts.</title>
        <authorList>
            <person name="Ma L."/>
            <person name="Chen Z."/>
            <person name="Huang D.W."/>
            <person name="Kutty G."/>
            <person name="Ishihara M."/>
            <person name="Wang H."/>
            <person name="Abouelleil A."/>
            <person name="Bishop L."/>
            <person name="Davey E."/>
            <person name="Deng R."/>
            <person name="Deng X."/>
            <person name="Fan L."/>
            <person name="Fantoni G."/>
            <person name="Fitzgerald M."/>
            <person name="Gogineni E."/>
            <person name="Goldberg J.M."/>
            <person name="Handley G."/>
            <person name="Hu X."/>
            <person name="Huber C."/>
            <person name="Jiao X."/>
            <person name="Jones K."/>
            <person name="Levin J.Z."/>
            <person name="Liu Y."/>
            <person name="Macdonald P."/>
            <person name="Melnikov A."/>
            <person name="Raley C."/>
            <person name="Sassi M."/>
            <person name="Sherman B.T."/>
            <person name="Song X."/>
            <person name="Sykes S."/>
            <person name="Tran B."/>
            <person name="Walsh L."/>
            <person name="Xia Y."/>
            <person name="Yang J."/>
            <person name="Young S."/>
            <person name="Zeng Q."/>
            <person name="Zheng X."/>
            <person name="Stephens R."/>
            <person name="Nusbaum C."/>
            <person name="Birren B.W."/>
            <person name="Azadi P."/>
            <person name="Lempicki R.A."/>
            <person name="Cuomo C.A."/>
            <person name="Kovacs J.A."/>
        </authorList>
    </citation>
    <scope>NUCLEOTIDE SEQUENCE [LARGE SCALE GENOMIC DNA]</scope>
    <source>
        <strain evidence="7">B123</strain>
    </source>
</reference>
<evidence type="ECO:0000256" key="4">
    <source>
        <dbReference type="HAMAP-Rule" id="MF_03007"/>
    </source>
</evidence>
<dbReference type="InterPro" id="IPR000555">
    <property type="entry name" value="JAMM/MPN+_dom"/>
</dbReference>
<keyword evidence="2 4" id="KW-0396">Initiation factor</keyword>
<dbReference type="GeneID" id="19895840"/>
<comment type="subunit">
    <text evidence="4">Component of the eukaryotic translation initiation factor 3 (eIF-3) complex.</text>
</comment>
<dbReference type="Pfam" id="PF01398">
    <property type="entry name" value="JAB"/>
    <property type="match status" value="1"/>
</dbReference>
<evidence type="ECO:0000256" key="2">
    <source>
        <dbReference type="ARBA" id="ARBA00022540"/>
    </source>
</evidence>
<dbReference type="STRING" id="1069680.M7P6P9"/>
<dbReference type="Proteomes" id="UP000011958">
    <property type="component" value="Unassembled WGS sequence"/>
</dbReference>
<comment type="function">
    <text evidence="4">Component of the eukaryotic translation initiation factor 3 (eIF-3) complex, which is involved in protein synthesis of a specialized repertoire of mRNAs and, together with other initiation factors, stimulates binding of mRNA and methionyl-tRNAi to the 40S ribosome. The eIF-3 complex specifically targets and initiates translation of a subset of mRNAs involved in cell proliferation.</text>
</comment>
<protein>
    <recommendedName>
        <fullName evidence="4">Eukaryotic translation initiation factor 3 subunit H</fullName>
        <shortName evidence="4">eIF3h</shortName>
    </recommendedName>
</protein>
<evidence type="ECO:0000256" key="1">
    <source>
        <dbReference type="ARBA" id="ARBA00022490"/>
    </source>
</evidence>
<organism evidence="6 7">
    <name type="scientific">Pneumocystis murina (strain B123)</name>
    <name type="common">Mouse pneumocystis pneumonia agent</name>
    <name type="synonym">Pneumocystis carinii f. sp. muris</name>
    <dbReference type="NCBI Taxonomy" id="1069680"/>
    <lineage>
        <taxon>Eukaryota</taxon>
        <taxon>Fungi</taxon>
        <taxon>Dikarya</taxon>
        <taxon>Ascomycota</taxon>
        <taxon>Taphrinomycotina</taxon>
        <taxon>Pneumocystomycetes</taxon>
        <taxon>Pneumocystaceae</taxon>
        <taxon>Pneumocystis</taxon>
    </lineage>
</organism>
<dbReference type="InterPro" id="IPR050242">
    <property type="entry name" value="JAMM_MPN+_peptidase_M67A"/>
</dbReference>
<dbReference type="PANTHER" id="PTHR10410">
    <property type="entry name" value="EUKARYOTIC TRANSLATION INITIATION FACTOR 3 -RELATED"/>
    <property type="match status" value="1"/>
</dbReference>
<accession>M7P6P9</accession>
<evidence type="ECO:0000256" key="3">
    <source>
        <dbReference type="ARBA" id="ARBA00022917"/>
    </source>
</evidence>
<keyword evidence="7" id="KW-1185">Reference proteome</keyword>
<dbReference type="VEuPathDB" id="FungiDB:PNEG_02147"/>
<comment type="caution">
    <text evidence="6">The sequence shown here is derived from an EMBL/GenBank/DDBJ whole genome shotgun (WGS) entry which is preliminary data.</text>
</comment>
<dbReference type="GO" id="GO:0016282">
    <property type="term" value="C:eukaryotic 43S preinitiation complex"/>
    <property type="evidence" value="ECO:0007669"/>
    <property type="project" value="UniProtKB-UniRule"/>
</dbReference>
<dbReference type="HAMAP" id="MF_03007">
    <property type="entry name" value="eIF3h"/>
    <property type="match status" value="1"/>
</dbReference>
<dbReference type="GO" id="GO:0001732">
    <property type="term" value="P:formation of cytoplasmic translation initiation complex"/>
    <property type="evidence" value="ECO:0007669"/>
    <property type="project" value="UniProtKB-UniRule"/>
</dbReference>
<keyword evidence="1 4" id="KW-0963">Cytoplasm</keyword>
<sequence>MTPTVDGTVPTPISVAFDVEGVCPLKAVQIDSLVILKIIKHSRESLTFHPATGQLLGLDMNGILQITNSFPLSHGNEGENVSSLAQNRVVYMQQMMRCLKEIGVDNNVVGWYQSVHSGAFINTTLIENQFSYHQALNDRTVVLIHDASQSTYETLSLKAFRLTPSFVAARKEGKFNIESVVKYGLSYANILEELPLQIHNSHLAISLLHYLDNKYRLVPTAPALSLNLLTPNFDNLEPIVDSYYEKILENLLETIDDYQYEQSNFQYYQRTLAREQLKIQQWLQKRRAENTARSISDQPLLPEDEWQRLFKLPNEPSRLESLLLASQIDYYCKKIDTNSTSVLTKLYASISRQ</sequence>
<dbReference type="OMA" id="WYQSTYF"/>
<dbReference type="EMBL" id="AFWA02000012">
    <property type="protein sequence ID" value="EMR09560.1"/>
    <property type="molecule type" value="Genomic_DNA"/>
</dbReference>
<evidence type="ECO:0000313" key="7">
    <source>
        <dbReference type="Proteomes" id="UP000011958"/>
    </source>
</evidence>
<proteinExistence type="inferred from homology"/>
<name>M7P6P9_PNEMU</name>
<dbReference type="AlphaFoldDB" id="M7P6P9"/>
<evidence type="ECO:0000313" key="6">
    <source>
        <dbReference type="EMBL" id="EMR09560.1"/>
    </source>
</evidence>
<dbReference type="RefSeq" id="XP_007874128.1">
    <property type="nucleotide sequence ID" value="XM_007875937.1"/>
</dbReference>